<dbReference type="InterPro" id="IPR054207">
    <property type="entry name" value="DUF6913"/>
</dbReference>
<dbReference type="EMBL" id="JBHULM010000045">
    <property type="protein sequence ID" value="MFD2543796.1"/>
    <property type="molecule type" value="Genomic_DNA"/>
</dbReference>
<proteinExistence type="predicted"/>
<dbReference type="Pfam" id="PF21857">
    <property type="entry name" value="DUF6913"/>
    <property type="match status" value="1"/>
</dbReference>
<name>A0ABW5K4R5_9FLAO</name>
<reference evidence="2" key="1">
    <citation type="journal article" date="2019" name="Int. J. Syst. Evol. Microbiol.">
        <title>The Global Catalogue of Microorganisms (GCM) 10K type strain sequencing project: providing services to taxonomists for standard genome sequencing and annotation.</title>
        <authorList>
            <consortium name="The Broad Institute Genomics Platform"/>
            <consortium name="The Broad Institute Genome Sequencing Center for Infectious Disease"/>
            <person name="Wu L."/>
            <person name="Ma J."/>
        </authorList>
    </citation>
    <scope>NUCLEOTIDE SEQUENCE [LARGE SCALE GENOMIC DNA]</scope>
    <source>
        <strain evidence="2">KCTC 42808</strain>
    </source>
</reference>
<comment type="caution">
    <text evidence="1">The sequence shown here is derived from an EMBL/GenBank/DDBJ whole genome shotgun (WGS) entry which is preliminary data.</text>
</comment>
<evidence type="ECO:0000313" key="1">
    <source>
        <dbReference type="EMBL" id="MFD2543796.1"/>
    </source>
</evidence>
<evidence type="ECO:0000313" key="2">
    <source>
        <dbReference type="Proteomes" id="UP001597467"/>
    </source>
</evidence>
<dbReference type="Proteomes" id="UP001597467">
    <property type="component" value="Unassembled WGS sequence"/>
</dbReference>
<protein>
    <submittedName>
        <fullName evidence="1">DUF6913 domain-containing protein</fullName>
    </submittedName>
</protein>
<dbReference type="RefSeq" id="WP_379906066.1">
    <property type="nucleotide sequence ID" value="NZ_JBHULM010000045.1"/>
</dbReference>
<sequence length="175" mass="20202">MILKGFKQNSTKKYISKLLDARKDFVANNKISSLAVLVNIDEYDDFESFIQFAKLINIAPNNLKIIAFTSNKKKDVDALNFCYNPKDFAWNGKVKHAELQEFIKTPFDALISYYQQDVLPLKVITAASKAKFKIGVLQTDNRLNDLIINTNFKQFDLFKTELIKYLNTFNKISNE</sequence>
<organism evidence="1 2">
    <name type="scientific">Lacinutrix gracilariae</name>
    <dbReference type="NCBI Taxonomy" id="1747198"/>
    <lineage>
        <taxon>Bacteria</taxon>
        <taxon>Pseudomonadati</taxon>
        <taxon>Bacteroidota</taxon>
        <taxon>Flavobacteriia</taxon>
        <taxon>Flavobacteriales</taxon>
        <taxon>Flavobacteriaceae</taxon>
        <taxon>Lacinutrix</taxon>
    </lineage>
</organism>
<gene>
    <name evidence="1" type="ORF">ACFSSB_15825</name>
</gene>
<keyword evidence="2" id="KW-1185">Reference proteome</keyword>
<accession>A0ABW5K4R5</accession>